<keyword evidence="1" id="KW-0472">Membrane</keyword>
<organism evidence="2 3">
    <name type="scientific">Pythium insidiosum</name>
    <name type="common">Pythiosis disease agent</name>
    <dbReference type="NCBI Taxonomy" id="114742"/>
    <lineage>
        <taxon>Eukaryota</taxon>
        <taxon>Sar</taxon>
        <taxon>Stramenopiles</taxon>
        <taxon>Oomycota</taxon>
        <taxon>Peronosporomycetes</taxon>
        <taxon>Pythiales</taxon>
        <taxon>Pythiaceae</taxon>
        <taxon>Pythium</taxon>
    </lineage>
</organism>
<sequence length="76" mass="8144">MPSTLASVAQTVCSKSKNSSTLAVVPLVVASVAIAGYARATANHHRMEGAQDRASQEAHDQEMLHQHIAHPWKGTR</sequence>
<keyword evidence="3" id="KW-1185">Reference proteome</keyword>
<feature type="transmembrane region" description="Helical" evidence="1">
    <location>
        <begin position="20"/>
        <end position="38"/>
    </location>
</feature>
<dbReference type="Proteomes" id="UP001209570">
    <property type="component" value="Unassembled WGS sequence"/>
</dbReference>
<proteinExistence type="predicted"/>
<comment type="caution">
    <text evidence="2">The sequence shown here is derived from an EMBL/GenBank/DDBJ whole genome shotgun (WGS) entry which is preliminary data.</text>
</comment>
<accession>A0AAD5LNJ5</accession>
<keyword evidence="1" id="KW-1133">Transmembrane helix</keyword>
<name>A0AAD5LNJ5_PYTIN</name>
<reference evidence="2" key="1">
    <citation type="submission" date="2021-12" db="EMBL/GenBank/DDBJ databases">
        <title>Prjna785345.</title>
        <authorList>
            <person name="Rujirawat T."/>
            <person name="Krajaejun T."/>
        </authorList>
    </citation>
    <scope>NUCLEOTIDE SEQUENCE</scope>
    <source>
        <strain evidence="2">Pi057C3</strain>
    </source>
</reference>
<evidence type="ECO:0000256" key="1">
    <source>
        <dbReference type="SAM" id="Phobius"/>
    </source>
</evidence>
<dbReference type="EMBL" id="JAKCXM010000065">
    <property type="protein sequence ID" value="KAJ0404306.1"/>
    <property type="molecule type" value="Genomic_DNA"/>
</dbReference>
<evidence type="ECO:0000313" key="2">
    <source>
        <dbReference type="EMBL" id="KAJ0404306.1"/>
    </source>
</evidence>
<protein>
    <submittedName>
        <fullName evidence="2">Uncharacterized protein</fullName>
    </submittedName>
</protein>
<dbReference type="AlphaFoldDB" id="A0AAD5LNJ5"/>
<evidence type="ECO:0000313" key="3">
    <source>
        <dbReference type="Proteomes" id="UP001209570"/>
    </source>
</evidence>
<keyword evidence="1" id="KW-0812">Transmembrane</keyword>
<gene>
    <name evidence="2" type="ORF">P43SY_003219</name>
</gene>